<protein>
    <submittedName>
        <fullName evidence="2">Uncharacterized protein</fullName>
    </submittedName>
</protein>
<dbReference type="AlphaFoldDB" id="A0AAW0SA90"/>
<accession>A0AAW0SA90</accession>
<gene>
    <name evidence="2" type="ORF">O3P69_011899</name>
</gene>
<sequence>MLLEQRQRAETSPEQIVVPAPVDKSRPAPSGHPEHMPTWLQDIQPQPVPPPPQSPPLPAPAQPLPVLIHSPPQSVSFSEDVYPESDYNAMDAANEDKPADRVVSVIAVNLEVPQRGGEQCPSPATPRTELYDLEMEVRQVTSLAEQLAQLYQRLPSIGTTVQFT</sequence>
<reference evidence="2 3" key="1">
    <citation type="submission" date="2023-03" db="EMBL/GenBank/DDBJ databases">
        <title>High-quality genome of Scylla paramamosain provides insights in environmental adaptation.</title>
        <authorList>
            <person name="Zhang L."/>
        </authorList>
    </citation>
    <scope>NUCLEOTIDE SEQUENCE [LARGE SCALE GENOMIC DNA]</scope>
    <source>
        <strain evidence="2">LZ_2023a</strain>
        <tissue evidence="2">Muscle</tissue>
    </source>
</reference>
<proteinExistence type="predicted"/>
<evidence type="ECO:0000313" key="3">
    <source>
        <dbReference type="Proteomes" id="UP001487740"/>
    </source>
</evidence>
<comment type="caution">
    <text evidence="2">The sequence shown here is derived from an EMBL/GenBank/DDBJ whole genome shotgun (WGS) entry which is preliminary data.</text>
</comment>
<name>A0AAW0SA90_SCYPA</name>
<feature type="compositionally biased region" description="Basic and acidic residues" evidence="1">
    <location>
        <begin position="1"/>
        <end position="11"/>
    </location>
</feature>
<feature type="region of interest" description="Disordered" evidence="1">
    <location>
        <begin position="1"/>
        <end position="79"/>
    </location>
</feature>
<organism evidence="2 3">
    <name type="scientific">Scylla paramamosain</name>
    <name type="common">Mud crab</name>
    <dbReference type="NCBI Taxonomy" id="85552"/>
    <lineage>
        <taxon>Eukaryota</taxon>
        <taxon>Metazoa</taxon>
        <taxon>Ecdysozoa</taxon>
        <taxon>Arthropoda</taxon>
        <taxon>Crustacea</taxon>
        <taxon>Multicrustacea</taxon>
        <taxon>Malacostraca</taxon>
        <taxon>Eumalacostraca</taxon>
        <taxon>Eucarida</taxon>
        <taxon>Decapoda</taxon>
        <taxon>Pleocyemata</taxon>
        <taxon>Brachyura</taxon>
        <taxon>Eubrachyura</taxon>
        <taxon>Portunoidea</taxon>
        <taxon>Portunidae</taxon>
        <taxon>Portuninae</taxon>
        <taxon>Scylla</taxon>
    </lineage>
</organism>
<evidence type="ECO:0000256" key="1">
    <source>
        <dbReference type="SAM" id="MobiDB-lite"/>
    </source>
</evidence>
<keyword evidence="3" id="KW-1185">Reference proteome</keyword>
<feature type="compositionally biased region" description="Pro residues" evidence="1">
    <location>
        <begin position="46"/>
        <end position="63"/>
    </location>
</feature>
<evidence type="ECO:0000313" key="2">
    <source>
        <dbReference type="EMBL" id="KAK8372048.1"/>
    </source>
</evidence>
<dbReference type="EMBL" id="JARAKH010006375">
    <property type="protein sequence ID" value="KAK8372048.1"/>
    <property type="molecule type" value="Genomic_DNA"/>
</dbReference>
<dbReference type="Proteomes" id="UP001487740">
    <property type="component" value="Unassembled WGS sequence"/>
</dbReference>